<dbReference type="Pfam" id="PF06830">
    <property type="entry name" value="Root_cap"/>
    <property type="match status" value="1"/>
</dbReference>
<accession>A0A392R8J0</accession>
<dbReference type="InterPro" id="IPR009646">
    <property type="entry name" value="Root_cap"/>
</dbReference>
<dbReference type="EMBL" id="LXQA010196480">
    <property type="protein sequence ID" value="MCI32537.1"/>
    <property type="molecule type" value="Genomic_DNA"/>
</dbReference>
<reference evidence="1 2" key="1">
    <citation type="journal article" date="2018" name="Front. Plant Sci.">
        <title>Red Clover (Trifolium pratense) and Zigzag Clover (T. medium) - A Picture of Genomic Similarities and Differences.</title>
        <authorList>
            <person name="Dluhosova J."/>
            <person name="Istvanek J."/>
            <person name="Nedelnik J."/>
            <person name="Repkova J."/>
        </authorList>
    </citation>
    <scope>NUCLEOTIDE SEQUENCE [LARGE SCALE GENOMIC DNA]</scope>
    <source>
        <strain evidence="2">cv. 10/8</strain>
        <tissue evidence="1">Leaf</tissue>
    </source>
</reference>
<keyword evidence="2" id="KW-1185">Reference proteome</keyword>
<evidence type="ECO:0000313" key="2">
    <source>
        <dbReference type="Proteomes" id="UP000265520"/>
    </source>
</evidence>
<comment type="caution">
    <text evidence="1">The sequence shown here is derived from an EMBL/GenBank/DDBJ whole genome shotgun (WGS) entry which is preliminary data.</text>
</comment>
<proteinExistence type="predicted"/>
<dbReference type="AlphaFoldDB" id="A0A392R8J0"/>
<organism evidence="1 2">
    <name type="scientific">Trifolium medium</name>
    <dbReference type="NCBI Taxonomy" id="97028"/>
    <lineage>
        <taxon>Eukaryota</taxon>
        <taxon>Viridiplantae</taxon>
        <taxon>Streptophyta</taxon>
        <taxon>Embryophyta</taxon>
        <taxon>Tracheophyta</taxon>
        <taxon>Spermatophyta</taxon>
        <taxon>Magnoliopsida</taxon>
        <taxon>eudicotyledons</taxon>
        <taxon>Gunneridae</taxon>
        <taxon>Pentapetalae</taxon>
        <taxon>rosids</taxon>
        <taxon>fabids</taxon>
        <taxon>Fabales</taxon>
        <taxon>Fabaceae</taxon>
        <taxon>Papilionoideae</taxon>
        <taxon>50 kb inversion clade</taxon>
        <taxon>NPAAA clade</taxon>
        <taxon>Hologalegina</taxon>
        <taxon>IRL clade</taxon>
        <taxon>Trifolieae</taxon>
        <taxon>Trifolium</taxon>
    </lineage>
</organism>
<evidence type="ECO:0000313" key="1">
    <source>
        <dbReference type="EMBL" id="MCI32537.1"/>
    </source>
</evidence>
<dbReference type="Proteomes" id="UP000265520">
    <property type="component" value="Unassembled WGS sequence"/>
</dbReference>
<name>A0A392R8J0_9FABA</name>
<protein>
    <submittedName>
        <fullName evidence="1">Late embryogenesis abundant (LEA)-like protein</fullName>
    </submittedName>
</protein>
<sequence length="61" mass="6473">MPIMGGGKEYETTSLFSPDCSVARFVGNNEFNDDIVMVEDLALPSLSCTSGIDGAGVVCRR</sequence>